<geneLocation type="plasmid" evidence="1 2">
    <name>p11801_2</name>
</geneLocation>
<reference evidence="1" key="1">
    <citation type="submission" date="2024-01" db="EMBL/GenBank/DDBJ databases">
        <title>De novo genome assembly and pan-genome analysis of the fast-growing Indian isolates of Synechococcus elongatus: Potential chassis for bioproduction.</title>
        <authorList>
            <person name="Jain V.S."/>
            <person name="Schubert M.G."/>
            <person name="Pritam P."/>
            <person name="Sarnaik A.P."/>
            <person name="Jaiswal D."/>
            <person name="Church G.M."/>
            <person name="Wangikar P."/>
        </authorList>
    </citation>
    <scope>NUCLEOTIDE SEQUENCE</scope>
    <source>
        <strain evidence="1">PCC 11801</strain>
    </source>
</reference>
<dbReference type="EMBL" id="CP143529">
    <property type="protein sequence ID" value="WVS92225.1"/>
    <property type="molecule type" value="Genomic_DNA"/>
</dbReference>
<sequence length="113" mass="12952">MGFFQWLGSLLDDLVDWLGQAARTFLNSLLWSLQKIWETTVSAILYAAFGLVSILYVIFYAGVALGETIMEIWDPNKYNTKPSEIFRLKQAPQDSPLPKVRSESKVLTLENWH</sequence>
<accession>A0ACD5A337</accession>
<gene>
    <name evidence="1" type="ORF">DOP62_14135</name>
</gene>
<keyword evidence="1" id="KW-0614">Plasmid</keyword>
<evidence type="ECO:0000313" key="1">
    <source>
        <dbReference type="EMBL" id="WVS92225.1"/>
    </source>
</evidence>
<evidence type="ECO:0000313" key="2">
    <source>
        <dbReference type="Proteomes" id="UP000267249"/>
    </source>
</evidence>
<organism evidence="1 2">
    <name type="scientific">Synechococcus elongatus PCC 11801</name>
    <dbReference type="NCBI Taxonomy" id="2219813"/>
    <lineage>
        <taxon>Bacteria</taxon>
        <taxon>Bacillati</taxon>
        <taxon>Cyanobacteriota</taxon>
        <taxon>Cyanophyceae</taxon>
        <taxon>Synechococcales</taxon>
        <taxon>Synechococcaceae</taxon>
        <taxon>Synechococcus</taxon>
    </lineage>
</organism>
<name>A0ACD5A337_SYNEL</name>
<protein>
    <submittedName>
        <fullName evidence="1">Uncharacterized protein</fullName>
    </submittedName>
</protein>
<proteinExistence type="predicted"/>
<dbReference type="Proteomes" id="UP000267249">
    <property type="component" value="Plasmid p11801_2"/>
</dbReference>